<dbReference type="RefSeq" id="WP_024390675.1">
    <property type="nucleotide sequence ID" value="NZ_ALLE01000019.1"/>
</dbReference>
<protein>
    <submittedName>
        <fullName evidence="1">Transcriptional regulator</fullName>
    </submittedName>
</protein>
<dbReference type="PATRIC" id="fig|1214179.4.peg.2047"/>
<dbReference type="EMBL" id="CP008921">
    <property type="protein sequence ID" value="AIG44393.1"/>
    <property type="molecule type" value="Genomic_DNA"/>
</dbReference>
<reference evidence="1 2" key="1">
    <citation type="journal article" date="2014" name="Genome Announc.">
        <title>Whole-Genome Sequence of Streptococcus suis Serotype 4 Reference Strain 6407.</title>
        <authorList>
            <person name="Wang K."/>
            <person name="Chen J."/>
            <person name="Yao H."/>
            <person name="Lu C."/>
        </authorList>
    </citation>
    <scope>NUCLEOTIDE SEQUENCE [LARGE SCALE GENOMIC DNA]</scope>
    <source>
        <strain evidence="1">6407</strain>
    </source>
</reference>
<proteinExistence type="predicted"/>
<organism evidence="1 2">
    <name type="scientific">Streptococcus suis 6407</name>
    <dbReference type="NCBI Taxonomy" id="1214179"/>
    <lineage>
        <taxon>Bacteria</taxon>
        <taxon>Bacillati</taxon>
        <taxon>Bacillota</taxon>
        <taxon>Bacilli</taxon>
        <taxon>Lactobacillales</taxon>
        <taxon>Streptococcaceae</taxon>
        <taxon>Streptococcus</taxon>
    </lineage>
</organism>
<accession>A0A075SKN0</accession>
<dbReference type="AlphaFoldDB" id="A0A075SKN0"/>
<dbReference type="HOGENOM" id="CLU_129884_2_1_9"/>
<evidence type="ECO:0000313" key="1">
    <source>
        <dbReference type="EMBL" id="AIG44393.1"/>
    </source>
</evidence>
<dbReference type="InterPro" id="IPR006523">
    <property type="entry name" value="RinA"/>
</dbReference>
<dbReference type="Proteomes" id="UP000028185">
    <property type="component" value="Chromosome"/>
</dbReference>
<dbReference type="NCBIfam" id="TIGR01636">
    <property type="entry name" value="phage_rinA"/>
    <property type="match status" value="1"/>
</dbReference>
<gene>
    <name evidence="1" type="ORF">ID09_10295</name>
</gene>
<evidence type="ECO:0000313" key="2">
    <source>
        <dbReference type="Proteomes" id="UP000028185"/>
    </source>
</evidence>
<name>A0A075SKN0_STRSU</name>
<sequence>MKKLSDRELKTLDEELFKFRGIQRTIDLRRLELTTRNPDSQGGPSIGISKPTETIAVKLADDPTLKFLEGFKEIVDKLLANLIDEDKEIFNLRWQYPQLRWEEIADQKFMSRATVYRRRRIILEQYAILKGEL</sequence>